<dbReference type="Proteomes" id="UP000077667">
    <property type="component" value="Chromosome"/>
</dbReference>
<sequence length="60" mass="6605">MMAMTPARLNRPGQALDALFMDSQKNTYLLNGHNYQDQQLTLYLPGNGDLLTAIAMMCAG</sequence>
<accession>A0A1A9I7J1</accession>
<proteinExistence type="predicted"/>
<reference evidence="1 2" key="1">
    <citation type="submission" date="2016-05" db="EMBL/GenBank/DDBJ databases">
        <title>Niabella ginsenosidivorans BS26 whole genome sequencing.</title>
        <authorList>
            <person name="Im W.T."/>
            <person name="Siddiqi M.Z."/>
        </authorList>
    </citation>
    <scope>NUCLEOTIDE SEQUENCE [LARGE SCALE GENOMIC DNA]</scope>
    <source>
        <strain evidence="1 2">BS26</strain>
    </source>
</reference>
<name>A0A1A9I7J1_9BACT</name>
<evidence type="ECO:0000313" key="2">
    <source>
        <dbReference type="Proteomes" id="UP000077667"/>
    </source>
</evidence>
<protein>
    <submittedName>
        <fullName evidence="1">Uncharacterized protein</fullName>
    </submittedName>
</protein>
<organism evidence="1 2">
    <name type="scientific">Niabella ginsenosidivorans</name>
    <dbReference type="NCBI Taxonomy" id="1176587"/>
    <lineage>
        <taxon>Bacteria</taxon>
        <taxon>Pseudomonadati</taxon>
        <taxon>Bacteroidota</taxon>
        <taxon>Chitinophagia</taxon>
        <taxon>Chitinophagales</taxon>
        <taxon>Chitinophagaceae</taxon>
        <taxon>Niabella</taxon>
    </lineage>
</organism>
<dbReference type="STRING" id="1176587.A8C56_18325"/>
<keyword evidence="2" id="KW-1185">Reference proteome</keyword>
<dbReference type="AlphaFoldDB" id="A0A1A9I7J1"/>
<dbReference type="KEGG" id="nia:A8C56_18325"/>
<evidence type="ECO:0000313" key="1">
    <source>
        <dbReference type="EMBL" id="ANH82670.1"/>
    </source>
</evidence>
<dbReference type="EMBL" id="CP015772">
    <property type="protein sequence ID" value="ANH82670.1"/>
    <property type="molecule type" value="Genomic_DNA"/>
</dbReference>
<gene>
    <name evidence="1" type="ORF">A8C56_18325</name>
</gene>